<feature type="domain" description="PpiC" evidence="9">
    <location>
        <begin position="290"/>
        <end position="380"/>
    </location>
</feature>
<evidence type="ECO:0000256" key="1">
    <source>
        <dbReference type="ARBA" id="ARBA00000971"/>
    </source>
</evidence>
<dbReference type="Pfam" id="PF00639">
    <property type="entry name" value="Rotamase"/>
    <property type="match status" value="1"/>
</dbReference>
<dbReference type="EMBL" id="LMXI01000286">
    <property type="protein sequence ID" value="KRT58709.1"/>
    <property type="molecule type" value="Genomic_DNA"/>
</dbReference>
<dbReference type="PANTHER" id="PTHR47245">
    <property type="entry name" value="PEPTIDYLPROLYL ISOMERASE"/>
    <property type="match status" value="1"/>
</dbReference>
<evidence type="ECO:0000256" key="5">
    <source>
        <dbReference type="ARBA" id="ARBA00023110"/>
    </source>
</evidence>
<sequence>MQIIKLFKHHLIAVVLLAATQSHASADARAGDEQILATVGDLTVTASDLRSAMASSPFATQFPSMERGDQAALRGTLVQRLVVSRLLYLEAERLGLEQSERFKTELENFRLGLLYRHYMDRLREQLTLPAELSASMQQQLGNDPDALAGARSAWLADSYRNIRYLTIQQLRDKYKVVLFEDRIVPGRIQPDTLLLEGNGIQIRYADIVRNQPSAPSNPGWIKNQLYKRAEMMVVAKAAEEEGVDVSEWVASFARERLPAMLIEQKQQEWAGDEATLRAFFEKNPQLGRIQERRHIGQLVVASREQAEALREQILNGKSLFELAAEHSIDPYGKARSGDMGWVKEGSGHPAIEQALQGLEDEQVSAVIETPLGYHLVTILERRPGGQKIFASIRDKVRQALIAQRMASYTTELEARYKVVWNLVDKQQAKPE</sequence>
<evidence type="ECO:0000256" key="8">
    <source>
        <dbReference type="SAM" id="SignalP"/>
    </source>
</evidence>
<dbReference type="OrthoDB" id="5564056at2"/>
<evidence type="ECO:0000256" key="6">
    <source>
        <dbReference type="ARBA" id="ARBA00023235"/>
    </source>
</evidence>
<keyword evidence="13" id="KW-1185">Reference proteome</keyword>
<evidence type="ECO:0000256" key="7">
    <source>
        <dbReference type="PROSITE-ProRule" id="PRU00278"/>
    </source>
</evidence>
<dbReference type="InterPro" id="IPR000297">
    <property type="entry name" value="PPIase_PpiC"/>
</dbReference>
<comment type="caution">
    <text evidence="11">The sequence shown here is derived from an EMBL/GenBank/DDBJ whole genome shotgun (WGS) entry which is preliminary data.</text>
</comment>
<dbReference type="SUPFAM" id="SSF109998">
    <property type="entry name" value="Triger factor/SurA peptide-binding domain-like"/>
    <property type="match status" value="1"/>
</dbReference>
<dbReference type="PANTHER" id="PTHR47245:SF1">
    <property type="entry name" value="FOLDASE PROTEIN PRSA"/>
    <property type="match status" value="1"/>
</dbReference>
<dbReference type="AlphaFoldDB" id="A0A0T5Z849"/>
<feature type="signal peptide" evidence="8">
    <location>
        <begin position="1"/>
        <end position="24"/>
    </location>
</feature>
<dbReference type="PROSITE" id="PS50198">
    <property type="entry name" value="PPIC_PPIASE_2"/>
    <property type="match status" value="1"/>
</dbReference>
<dbReference type="EMBL" id="LDXT01000089">
    <property type="protein sequence ID" value="KRT54592.1"/>
    <property type="molecule type" value="Genomic_DNA"/>
</dbReference>
<dbReference type="RefSeq" id="WP_057957159.1">
    <property type="nucleotide sequence ID" value="NZ_KQ557005.1"/>
</dbReference>
<comment type="catalytic activity">
    <reaction evidence="1">
        <text>[protein]-peptidylproline (omega=180) = [protein]-peptidylproline (omega=0)</text>
        <dbReference type="Rhea" id="RHEA:16237"/>
        <dbReference type="Rhea" id="RHEA-COMP:10747"/>
        <dbReference type="Rhea" id="RHEA-COMP:10748"/>
        <dbReference type="ChEBI" id="CHEBI:83833"/>
        <dbReference type="ChEBI" id="CHEBI:83834"/>
        <dbReference type="EC" id="5.2.1.8"/>
    </reaction>
</comment>
<keyword evidence="4 8" id="KW-0732">Signal</keyword>
<gene>
    <name evidence="10" type="ORF">Ga0074115_1083</name>
    <name evidence="11" type="ORF">Ga0076813_14082</name>
</gene>
<evidence type="ECO:0000256" key="4">
    <source>
        <dbReference type="ARBA" id="ARBA00022729"/>
    </source>
</evidence>
<evidence type="ECO:0000259" key="9">
    <source>
        <dbReference type="PROSITE" id="PS50198"/>
    </source>
</evidence>
<dbReference type="InterPro" id="IPR050245">
    <property type="entry name" value="PrsA_foldase"/>
</dbReference>
<dbReference type="STRING" id="54398.Ga0074115_1083"/>
<dbReference type="InterPro" id="IPR027304">
    <property type="entry name" value="Trigger_fact/SurA_dom_sf"/>
</dbReference>
<evidence type="ECO:0000256" key="2">
    <source>
        <dbReference type="ARBA" id="ARBA00007656"/>
    </source>
</evidence>
<comment type="similarity">
    <text evidence="2">Belongs to the PpiC/parvulin rotamase family.</text>
</comment>
<dbReference type="GO" id="GO:0003755">
    <property type="term" value="F:peptidyl-prolyl cis-trans isomerase activity"/>
    <property type="evidence" value="ECO:0007669"/>
    <property type="project" value="UniProtKB-KW"/>
</dbReference>
<accession>A0A0T5Z849</accession>
<proteinExistence type="inferred from homology"/>
<evidence type="ECO:0000313" key="11">
    <source>
        <dbReference type="EMBL" id="KRT58709.1"/>
    </source>
</evidence>
<dbReference type="Proteomes" id="UP000051276">
    <property type="component" value="Unassembled WGS sequence"/>
</dbReference>
<protein>
    <recommendedName>
        <fullName evidence="3">peptidylprolyl isomerase</fullName>
        <ecNumber evidence="3">5.2.1.8</ecNumber>
    </recommendedName>
</protein>
<dbReference type="SUPFAM" id="SSF54534">
    <property type="entry name" value="FKBP-like"/>
    <property type="match status" value="1"/>
</dbReference>
<organism evidence="11 12">
    <name type="scientific">endosymbiont of Ridgeia piscesae</name>
    <dbReference type="NCBI Taxonomy" id="54398"/>
    <lineage>
        <taxon>Bacteria</taxon>
        <taxon>Pseudomonadati</taxon>
        <taxon>Pseudomonadota</taxon>
        <taxon>Gammaproteobacteria</taxon>
        <taxon>sulfur-oxidizing symbionts</taxon>
    </lineage>
</organism>
<dbReference type="EC" id="5.2.1.8" evidence="3"/>
<evidence type="ECO:0000313" key="12">
    <source>
        <dbReference type="Proteomes" id="UP000051276"/>
    </source>
</evidence>
<dbReference type="Gene3D" id="1.10.4030.10">
    <property type="entry name" value="Porin chaperone SurA, peptide-binding domain"/>
    <property type="match status" value="1"/>
</dbReference>
<keyword evidence="5 7" id="KW-0697">Rotamase</keyword>
<reference evidence="12 13" key="1">
    <citation type="submission" date="2015-11" db="EMBL/GenBank/DDBJ databases">
        <title>The genome of Candidatus Endoriftia persephone in Ridgeia piscesae and population structure of the North Eastern Pacific vestimentiferan symbionts.</title>
        <authorList>
            <person name="Perez M."/>
            <person name="Juniper K.S."/>
        </authorList>
    </citation>
    <scope>NUCLEOTIDE SEQUENCE [LARGE SCALE GENOMIC DNA]</scope>
    <source>
        <strain evidence="11">Ind10</strain>
        <strain evidence="10">Ind11</strain>
    </source>
</reference>
<feature type="chain" id="PRO_5010437753" description="peptidylprolyl isomerase" evidence="8">
    <location>
        <begin position="25"/>
        <end position="431"/>
    </location>
</feature>
<dbReference type="Gene3D" id="3.10.50.40">
    <property type="match status" value="1"/>
</dbReference>
<evidence type="ECO:0000313" key="13">
    <source>
        <dbReference type="Proteomes" id="UP000051634"/>
    </source>
</evidence>
<evidence type="ECO:0000256" key="3">
    <source>
        <dbReference type="ARBA" id="ARBA00013194"/>
    </source>
</evidence>
<name>A0A0T5Z849_9GAMM</name>
<keyword evidence="6 7" id="KW-0413">Isomerase</keyword>
<evidence type="ECO:0000313" key="10">
    <source>
        <dbReference type="EMBL" id="KRT54592.1"/>
    </source>
</evidence>
<dbReference type="InterPro" id="IPR046357">
    <property type="entry name" value="PPIase_dom_sf"/>
</dbReference>
<dbReference type="Proteomes" id="UP000051634">
    <property type="component" value="Unassembled WGS sequence"/>
</dbReference>